<feature type="domain" description="MRG" evidence="7">
    <location>
        <begin position="124"/>
        <end position="376"/>
    </location>
</feature>
<protein>
    <submittedName>
        <fullName evidence="9">Male-specific lethal 3-like 1</fullName>
    </submittedName>
</protein>
<reference evidence="9" key="1">
    <citation type="submission" date="2009-03" db="EMBL/GenBank/DDBJ databases">
        <title>Caligus clemensi ESTs and full-length cDNAs.</title>
        <authorList>
            <person name="Yasuike M."/>
            <person name="von Schalburg K."/>
            <person name="Cooper G."/>
            <person name="Leong J."/>
            <person name="Jones S.R.M."/>
            <person name="Koop B.F."/>
        </authorList>
    </citation>
    <scope>NUCLEOTIDE SEQUENCE</scope>
    <source>
        <tissue evidence="9">Whole</tissue>
    </source>
</reference>
<dbReference type="EMBL" id="BT081000">
    <property type="protein sequence ID" value="ACO15424.1"/>
    <property type="molecule type" value="mRNA"/>
</dbReference>
<keyword evidence="2" id="KW-0156">Chromatin regulator</keyword>
<evidence type="ECO:0000256" key="1">
    <source>
        <dbReference type="ARBA" id="ARBA00004123"/>
    </source>
</evidence>
<proteinExistence type="evidence at transcript level"/>
<feature type="region of interest" description="Disordered" evidence="6">
    <location>
        <begin position="240"/>
        <end position="285"/>
    </location>
</feature>
<keyword evidence="5" id="KW-0539">Nucleus</keyword>
<evidence type="ECO:0000313" key="9">
    <source>
        <dbReference type="EMBL" id="ACO15424.1"/>
    </source>
</evidence>
<feature type="domain" description="MSL3 chromodomain-like" evidence="8">
    <location>
        <begin position="7"/>
        <end position="75"/>
    </location>
</feature>
<dbReference type="Gene3D" id="1.10.274.30">
    <property type="entry name" value="MRG domain"/>
    <property type="match status" value="1"/>
</dbReference>
<dbReference type="InterPro" id="IPR016197">
    <property type="entry name" value="Chromo-like_dom_sf"/>
</dbReference>
<dbReference type="PANTHER" id="PTHR10880:SF15">
    <property type="entry name" value="MSL COMPLEX SUBUNIT 3"/>
    <property type="match status" value="1"/>
</dbReference>
<dbReference type="GO" id="GO:0006325">
    <property type="term" value="P:chromatin organization"/>
    <property type="evidence" value="ECO:0007669"/>
    <property type="project" value="UniProtKB-KW"/>
</dbReference>
<dbReference type="GO" id="GO:0006355">
    <property type="term" value="P:regulation of DNA-templated transcription"/>
    <property type="evidence" value="ECO:0007669"/>
    <property type="project" value="InterPro"/>
</dbReference>
<dbReference type="SUPFAM" id="SSF54160">
    <property type="entry name" value="Chromo domain-like"/>
    <property type="match status" value="1"/>
</dbReference>
<sequence length="384" mass="43374">MDFSMDFNVEECVLCYEPDPPKIKVIYNAKILDFEDGEYLVHFRGWNSSWDRWVTKEHFLKDNPKNCILQDSLAENMGKKDSLPRLRKKSPSRKRVLPIPSSVSNGVLTEAAPLAKPKKRLFHECNIKITGPCKTFLKVDMARVGKQKLIPIHPSTCPIAKVLENYVIFFAEKCVAMGEKTMGKQSLLPPGQREILVASELESIQTALNICKETMEGLRIILDQYCTQILLYEEESRQQIPSRSLREPSPKLPGSEPSRRPSTTDPSSSSGRSTPTNSMSSLPSSSSINKTFLFKCVADSLSEWKLLPDSFYEETPLLPCVAYGPIYILRLFIKLPDILKNMNLPPESLKAIQKQISSLMDYLGSHPEYFSENMYSAAPPRTSS</sequence>
<dbReference type="InterPro" id="IPR008676">
    <property type="entry name" value="MRG"/>
</dbReference>
<feature type="compositionally biased region" description="Low complexity" evidence="6">
    <location>
        <begin position="260"/>
        <end position="285"/>
    </location>
</feature>
<gene>
    <name evidence="9" type="primary">MS3L1</name>
</gene>
<dbReference type="Pfam" id="PF22732">
    <property type="entry name" value="MSL3_chromo-like"/>
    <property type="match status" value="1"/>
</dbReference>
<keyword evidence="4" id="KW-0804">Transcription</keyword>
<dbReference type="Pfam" id="PF05712">
    <property type="entry name" value="MRG"/>
    <property type="match status" value="1"/>
</dbReference>
<dbReference type="InterPro" id="IPR053820">
    <property type="entry name" value="MSL3_chromo-like"/>
</dbReference>
<dbReference type="PROSITE" id="PS51640">
    <property type="entry name" value="MRG"/>
    <property type="match status" value="1"/>
</dbReference>
<dbReference type="InterPro" id="IPR026541">
    <property type="entry name" value="MRG_dom"/>
</dbReference>
<accession>C1C2C1</accession>
<dbReference type="GO" id="GO:0072487">
    <property type="term" value="C:MSL complex"/>
    <property type="evidence" value="ECO:0007669"/>
    <property type="project" value="TreeGrafter"/>
</dbReference>
<dbReference type="AlphaFoldDB" id="C1C2C1"/>
<organism evidence="9">
    <name type="scientific">Caligus clemensi</name>
    <name type="common">Sea louse</name>
    <dbReference type="NCBI Taxonomy" id="344056"/>
    <lineage>
        <taxon>Eukaryota</taxon>
        <taxon>Metazoa</taxon>
        <taxon>Ecdysozoa</taxon>
        <taxon>Arthropoda</taxon>
        <taxon>Crustacea</taxon>
        <taxon>Multicrustacea</taxon>
        <taxon>Hexanauplia</taxon>
        <taxon>Copepoda</taxon>
        <taxon>Siphonostomatoida</taxon>
        <taxon>Caligidae</taxon>
        <taxon>Caligus</taxon>
    </lineage>
</organism>
<evidence type="ECO:0000259" key="7">
    <source>
        <dbReference type="Pfam" id="PF05712"/>
    </source>
</evidence>
<name>C1C2C1_CALCM</name>
<evidence type="ECO:0000256" key="2">
    <source>
        <dbReference type="ARBA" id="ARBA00022853"/>
    </source>
</evidence>
<dbReference type="InterPro" id="IPR038217">
    <property type="entry name" value="MRG_C_sf"/>
</dbReference>
<evidence type="ECO:0000256" key="5">
    <source>
        <dbReference type="ARBA" id="ARBA00023242"/>
    </source>
</evidence>
<comment type="subcellular location">
    <subcellularLocation>
        <location evidence="1">Nucleus</location>
    </subcellularLocation>
</comment>
<evidence type="ECO:0000259" key="8">
    <source>
        <dbReference type="Pfam" id="PF22732"/>
    </source>
</evidence>
<evidence type="ECO:0000256" key="6">
    <source>
        <dbReference type="SAM" id="MobiDB-lite"/>
    </source>
</evidence>
<dbReference type="GO" id="GO:0005634">
    <property type="term" value="C:nucleus"/>
    <property type="evidence" value="ECO:0007669"/>
    <property type="project" value="UniProtKB-SubCell"/>
</dbReference>
<evidence type="ECO:0000256" key="3">
    <source>
        <dbReference type="ARBA" id="ARBA00023015"/>
    </source>
</evidence>
<dbReference type="PANTHER" id="PTHR10880">
    <property type="entry name" value="MORTALITY FACTOR 4-LIKE PROTEIN"/>
    <property type="match status" value="1"/>
</dbReference>
<dbReference type="GO" id="GO:0035267">
    <property type="term" value="C:NuA4 histone acetyltransferase complex"/>
    <property type="evidence" value="ECO:0007669"/>
    <property type="project" value="TreeGrafter"/>
</dbReference>
<keyword evidence="3" id="KW-0805">Transcription regulation</keyword>
<evidence type="ECO:0000256" key="4">
    <source>
        <dbReference type="ARBA" id="ARBA00023163"/>
    </source>
</evidence>
<dbReference type="Gene3D" id="2.30.30.140">
    <property type="match status" value="1"/>
</dbReference>